<sequence length="164" mass="18404">MSSLFILLLLLHLQIRVFFSYDSPVVDSLVYVKYHPRFSPDIVSPPKGLNNFSKTSPIGNVTLPFGFKYTKYDNFTTNRPWLSGTSGLQILRTNVSFSNQMKPPPPVIDLSNIDNKKLRNVIIHIRIEKCAATCAKKLSGCQGGCESAKSSFTLETCRKKCLDQ</sequence>
<reference evidence="2" key="1">
    <citation type="submission" date="2021-06" db="EMBL/GenBank/DDBJ databases">
        <authorList>
            <person name="Kallberg Y."/>
            <person name="Tangrot J."/>
            <person name="Rosling A."/>
        </authorList>
    </citation>
    <scope>NUCLEOTIDE SEQUENCE</scope>
    <source>
        <strain evidence="2">MT106</strain>
    </source>
</reference>
<gene>
    <name evidence="2" type="ORF">AGERDE_LOCUS1773</name>
</gene>
<feature type="chain" id="PRO_5040366667" evidence="1">
    <location>
        <begin position="21"/>
        <end position="164"/>
    </location>
</feature>
<evidence type="ECO:0000313" key="2">
    <source>
        <dbReference type="EMBL" id="CAG8451734.1"/>
    </source>
</evidence>
<proteinExistence type="predicted"/>
<dbReference type="Proteomes" id="UP000789831">
    <property type="component" value="Unassembled WGS sequence"/>
</dbReference>
<feature type="signal peptide" evidence="1">
    <location>
        <begin position="1"/>
        <end position="20"/>
    </location>
</feature>
<evidence type="ECO:0000256" key="1">
    <source>
        <dbReference type="SAM" id="SignalP"/>
    </source>
</evidence>
<dbReference type="AlphaFoldDB" id="A0A9N8VDE6"/>
<keyword evidence="1" id="KW-0732">Signal</keyword>
<accession>A0A9N8VDE6</accession>
<protein>
    <submittedName>
        <fullName evidence="2">127_t:CDS:1</fullName>
    </submittedName>
</protein>
<comment type="caution">
    <text evidence="2">The sequence shown here is derived from an EMBL/GenBank/DDBJ whole genome shotgun (WGS) entry which is preliminary data.</text>
</comment>
<feature type="non-terminal residue" evidence="2">
    <location>
        <position position="164"/>
    </location>
</feature>
<keyword evidence="3" id="KW-1185">Reference proteome</keyword>
<dbReference type="EMBL" id="CAJVPL010000130">
    <property type="protein sequence ID" value="CAG8451734.1"/>
    <property type="molecule type" value="Genomic_DNA"/>
</dbReference>
<evidence type="ECO:0000313" key="3">
    <source>
        <dbReference type="Proteomes" id="UP000789831"/>
    </source>
</evidence>
<organism evidence="2 3">
    <name type="scientific">Ambispora gerdemannii</name>
    <dbReference type="NCBI Taxonomy" id="144530"/>
    <lineage>
        <taxon>Eukaryota</taxon>
        <taxon>Fungi</taxon>
        <taxon>Fungi incertae sedis</taxon>
        <taxon>Mucoromycota</taxon>
        <taxon>Glomeromycotina</taxon>
        <taxon>Glomeromycetes</taxon>
        <taxon>Archaeosporales</taxon>
        <taxon>Ambisporaceae</taxon>
        <taxon>Ambispora</taxon>
    </lineage>
</organism>
<name>A0A9N8VDE6_9GLOM</name>